<dbReference type="RefSeq" id="WP_091692081.1">
    <property type="nucleotide sequence ID" value="NZ_FPBF01000002.1"/>
</dbReference>
<keyword evidence="4" id="KW-1133">Transmembrane helix</keyword>
<dbReference type="SUPFAM" id="SSF53448">
    <property type="entry name" value="Nucleotide-diphospho-sugar transferases"/>
    <property type="match status" value="1"/>
</dbReference>
<reference evidence="7" key="1">
    <citation type="submission" date="2016-10" db="EMBL/GenBank/DDBJ databases">
        <authorList>
            <person name="Varghese N."/>
            <person name="Submissions S."/>
        </authorList>
    </citation>
    <scope>NUCLEOTIDE SEQUENCE [LARGE SCALE GENOMIC DNA]</scope>
    <source>
        <strain evidence="7">DSM 23445</strain>
    </source>
</reference>
<evidence type="ECO:0000256" key="3">
    <source>
        <dbReference type="ARBA" id="ARBA00022679"/>
    </source>
</evidence>
<dbReference type="Gene3D" id="3.90.550.10">
    <property type="entry name" value="Spore Coat Polysaccharide Biosynthesis Protein SpsA, Chain A"/>
    <property type="match status" value="1"/>
</dbReference>
<keyword evidence="2" id="KW-0328">Glycosyltransferase</keyword>
<sequence>MLSFYLIWSLSYFTLHWWMSRFWAPKSEISADQTFVPAVTLLIPFRNEAENIPGLCLNLKKLTYPDLQILLIDDHSEDNSLALLQKTFKRDHYVRILKSGNLGKKSALEVGVKEAKGQIMLCTDADCEFAEDWVESMVLPFQDPKVQLVTGTVMVEEKPGFLADFQAMDWASILVLTNYSFAQKKPLMCSAANLAYRKEAFEEVNGYEGNRQVASGDDEFLLKKIHAKYGKDACHYLVSADTSVKTKAEPTWDSLISQRVRWASKWRAHFSISHACSAIAAFLIQLVWIGSVYLVLLGAKGLLTFGVAWLIKIAAEKLSLGKVLKTMGRQLNTGAILQISVVHPFYVLRVGIAALSGKFTWKGREN</sequence>
<feature type="transmembrane region" description="Helical" evidence="4">
    <location>
        <begin position="294"/>
        <end position="315"/>
    </location>
</feature>
<dbReference type="PANTHER" id="PTHR43630">
    <property type="entry name" value="POLY-BETA-1,6-N-ACETYL-D-GLUCOSAMINE SYNTHASE"/>
    <property type="match status" value="1"/>
</dbReference>
<evidence type="ECO:0000313" key="6">
    <source>
        <dbReference type="EMBL" id="SFT66904.1"/>
    </source>
</evidence>
<accession>A0A1I6ZW63</accession>
<dbReference type="Pfam" id="PF00535">
    <property type="entry name" value="Glycos_transf_2"/>
    <property type="match status" value="1"/>
</dbReference>
<dbReference type="OrthoDB" id="9805625at2"/>
<keyword evidence="4" id="KW-0472">Membrane</keyword>
<keyword evidence="4" id="KW-0812">Transmembrane</keyword>
<evidence type="ECO:0000256" key="1">
    <source>
        <dbReference type="ARBA" id="ARBA00006739"/>
    </source>
</evidence>
<evidence type="ECO:0000256" key="2">
    <source>
        <dbReference type="ARBA" id="ARBA00022676"/>
    </source>
</evidence>
<dbReference type="InterPro" id="IPR001173">
    <property type="entry name" value="Glyco_trans_2-like"/>
</dbReference>
<feature type="transmembrane region" description="Helical" evidence="4">
    <location>
        <begin position="335"/>
        <end position="356"/>
    </location>
</feature>
<evidence type="ECO:0000256" key="4">
    <source>
        <dbReference type="SAM" id="Phobius"/>
    </source>
</evidence>
<keyword evidence="7" id="KW-1185">Reference proteome</keyword>
<dbReference type="EMBL" id="FPBF01000002">
    <property type="protein sequence ID" value="SFT66904.1"/>
    <property type="molecule type" value="Genomic_DNA"/>
</dbReference>
<dbReference type="PANTHER" id="PTHR43630:SF1">
    <property type="entry name" value="POLY-BETA-1,6-N-ACETYL-D-GLUCOSAMINE SYNTHASE"/>
    <property type="match status" value="1"/>
</dbReference>
<protein>
    <submittedName>
        <fullName evidence="6">Glycosyltransferase, catalytic subunit of cellulose synthase and poly-beta-1,6-N-acetylglucosamine synthase</fullName>
    </submittedName>
</protein>
<dbReference type="GO" id="GO:0016757">
    <property type="term" value="F:glycosyltransferase activity"/>
    <property type="evidence" value="ECO:0007669"/>
    <property type="project" value="UniProtKB-KW"/>
</dbReference>
<dbReference type="Proteomes" id="UP000199673">
    <property type="component" value="Unassembled WGS sequence"/>
</dbReference>
<name>A0A1I6ZW63_9BACT</name>
<dbReference type="STRING" id="305507.SAMN04489724_1504"/>
<keyword evidence="3 6" id="KW-0808">Transferase</keyword>
<evidence type="ECO:0000313" key="7">
    <source>
        <dbReference type="Proteomes" id="UP000199673"/>
    </source>
</evidence>
<comment type="similarity">
    <text evidence="1">Belongs to the glycosyltransferase 2 family.</text>
</comment>
<dbReference type="InterPro" id="IPR029044">
    <property type="entry name" value="Nucleotide-diphossugar_trans"/>
</dbReference>
<proteinExistence type="inferred from homology"/>
<feature type="domain" description="Glycosyltransferase 2-like" evidence="5">
    <location>
        <begin position="41"/>
        <end position="203"/>
    </location>
</feature>
<evidence type="ECO:0000259" key="5">
    <source>
        <dbReference type="Pfam" id="PF00535"/>
    </source>
</evidence>
<gene>
    <name evidence="6" type="ORF">SAMN04489724_1504</name>
</gene>
<dbReference type="AlphaFoldDB" id="A0A1I6ZW63"/>
<organism evidence="6 7">
    <name type="scientific">Algoriphagus locisalis</name>
    <dbReference type="NCBI Taxonomy" id="305507"/>
    <lineage>
        <taxon>Bacteria</taxon>
        <taxon>Pseudomonadati</taxon>
        <taxon>Bacteroidota</taxon>
        <taxon>Cytophagia</taxon>
        <taxon>Cytophagales</taxon>
        <taxon>Cyclobacteriaceae</taxon>
        <taxon>Algoriphagus</taxon>
    </lineage>
</organism>